<sequence>MVNRVTKVRTISVEAASAQRAGGLISDFMLQRIAGGWCVLLVETGRTDSLVAVKRKDVDASDDSAATFPTADEALAIIFQIGFDISRNAIGMWRPEPKHMERLQSRTMDVLKSVVDGPKDAA</sequence>
<dbReference type="EMBL" id="QTQX01000022">
    <property type="protein sequence ID" value="RQT22121.1"/>
    <property type="molecule type" value="Genomic_DNA"/>
</dbReference>
<gene>
    <name evidence="1" type="ORF">DF037_28865</name>
</gene>
<accession>A0A3N8QER6</accession>
<organism evidence="1 2">
    <name type="scientific">Burkholderia contaminans</name>
    <dbReference type="NCBI Taxonomy" id="488447"/>
    <lineage>
        <taxon>Bacteria</taxon>
        <taxon>Pseudomonadati</taxon>
        <taxon>Pseudomonadota</taxon>
        <taxon>Betaproteobacteria</taxon>
        <taxon>Burkholderiales</taxon>
        <taxon>Burkholderiaceae</taxon>
        <taxon>Burkholderia</taxon>
        <taxon>Burkholderia cepacia complex</taxon>
    </lineage>
</organism>
<comment type="caution">
    <text evidence="1">The sequence shown here is derived from an EMBL/GenBank/DDBJ whole genome shotgun (WGS) entry which is preliminary data.</text>
</comment>
<name>A0A3N8QER6_9BURK</name>
<evidence type="ECO:0000313" key="2">
    <source>
        <dbReference type="Proteomes" id="UP000269271"/>
    </source>
</evidence>
<reference evidence="1 2" key="1">
    <citation type="submission" date="2018-08" db="EMBL/GenBank/DDBJ databases">
        <title>Comparative analysis of Burkholderia isolates from Puerto Rico.</title>
        <authorList>
            <person name="Hall C."/>
            <person name="Sahl J."/>
            <person name="Wagner D."/>
        </authorList>
    </citation>
    <scope>NUCLEOTIDE SEQUENCE [LARGE SCALE GENOMIC DNA]</scope>
    <source>
        <strain evidence="1 2">Bp9001</strain>
    </source>
</reference>
<evidence type="ECO:0000313" key="1">
    <source>
        <dbReference type="EMBL" id="RQT22121.1"/>
    </source>
</evidence>
<protein>
    <submittedName>
        <fullName evidence="1">Uncharacterized protein</fullName>
    </submittedName>
</protein>
<dbReference type="Proteomes" id="UP000269271">
    <property type="component" value="Unassembled WGS sequence"/>
</dbReference>
<dbReference type="AlphaFoldDB" id="A0A3N8QER6"/>
<proteinExistence type="predicted"/>